<dbReference type="EMBL" id="JAGIZQ010000003">
    <property type="protein sequence ID" value="KAH6635958.1"/>
    <property type="molecule type" value="Genomic_DNA"/>
</dbReference>
<name>A0ACB7PA54_9PEZI</name>
<dbReference type="Proteomes" id="UP000724584">
    <property type="component" value="Unassembled WGS sequence"/>
</dbReference>
<protein>
    <submittedName>
        <fullName evidence="1">Uncharacterized protein</fullName>
    </submittedName>
</protein>
<organism evidence="1 2">
    <name type="scientific">Chaetomium tenue</name>
    <dbReference type="NCBI Taxonomy" id="1854479"/>
    <lineage>
        <taxon>Eukaryota</taxon>
        <taxon>Fungi</taxon>
        <taxon>Dikarya</taxon>
        <taxon>Ascomycota</taxon>
        <taxon>Pezizomycotina</taxon>
        <taxon>Sordariomycetes</taxon>
        <taxon>Sordariomycetidae</taxon>
        <taxon>Sordariales</taxon>
        <taxon>Chaetomiaceae</taxon>
        <taxon>Chaetomium</taxon>
    </lineage>
</organism>
<evidence type="ECO:0000313" key="1">
    <source>
        <dbReference type="EMBL" id="KAH6635958.1"/>
    </source>
</evidence>
<keyword evidence="2" id="KW-1185">Reference proteome</keyword>
<comment type="caution">
    <text evidence="1">The sequence shown here is derived from an EMBL/GenBank/DDBJ whole genome shotgun (WGS) entry which is preliminary data.</text>
</comment>
<proteinExistence type="predicted"/>
<gene>
    <name evidence="1" type="ORF">F5144DRAFT_628062</name>
</gene>
<evidence type="ECO:0000313" key="2">
    <source>
        <dbReference type="Proteomes" id="UP000724584"/>
    </source>
</evidence>
<sequence>MEDNLNETAKLGRLYRESLDGVLAKIKALGAGVYVLDDECLASLNIRKAEPLDIEEKSIDFGPRFFCPRFTLEEARQKTSAYLADAYPNSSEYPEWQERCRRGSYRSLLPMTDAQLRLGWCEKVMGGSAPDGSPNQGVWGDSRWCFWASWSFPPDEWGKSALTGHYGPVRVGSPPRFYTFKVTRAFVMRDPSLDMPHIGGSVVDAAESGEGDVLRSEVVAALELLKLQFRQEHFCQHHTLPAIVFSFQHDRFGRFSQFHCHGRSLVLRQSRLLDFRSDEPTTDAYHI</sequence>
<reference evidence="1 2" key="1">
    <citation type="journal article" date="2021" name="Nat. Commun.">
        <title>Genetic determinants of endophytism in the Arabidopsis root mycobiome.</title>
        <authorList>
            <person name="Mesny F."/>
            <person name="Miyauchi S."/>
            <person name="Thiergart T."/>
            <person name="Pickel B."/>
            <person name="Atanasova L."/>
            <person name="Karlsson M."/>
            <person name="Huettel B."/>
            <person name="Barry K.W."/>
            <person name="Haridas S."/>
            <person name="Chen C."/>
            <person name="Bauer D."/>
            <person name="Andreopoulos W."/>
            <person name="Pangilinan J."/>
            <person name="LaButti K."/>
            <person name="Riley R."/>
            <person name="Lipzen A."/>
            <person name="Clum A."/>
            <person name="Drula E."/>
            <person name="Henrissat B."/>
            <person name="Kohler A."/>
            <person name="Grigoriev I.V."/>
            <person name="Martin F.M."/>
            <person name="Hacquard S."/>
        </authorList>
    </citation>
    <scope>NUCLEOTIDE SEQUENCE [LARGE SCALE GENOMIC DNA]</scope>
    <source>
        <strain evidence="1 2">MPI-SDFR-AT-0079</strain>
    </source>
</reference>
<accession>A0ACB7PA54</accession>